<dbReference type="EMBL" id="GEZM01072496">
    <property type="protein sequence ID" value="JAV65496.1"/>
    <property type="molecule type" value="Transcribed_RNA"/>
</dbReference>
<name>A0A1Y1L1L6_PHOPY</name>
<sequence>MLTSRRILFLKFLIVIGVVCLIITQYHNTSDIIREMQQSGRNLAALERQQSSVDQLDPAAGNVQVAQELVIPTEKAERVSEALNLVSFNESSSNKDDPELTIINKVREVTKCLDKPLLPKIQQRGDYWVLYNYVMAEKRHKCHESITYTTHGDYSFLDNVVPLLERWRGPISIALHAPGNDFQPTLDSIAYLRDCTSPLVREFVTFHVYFSTKHVPKQVPQHDKVLQDLYNCSMTPPYFNISNDQMYKAQKKLLYPVNVGRNVAREMAQTHFVLASDIELYPSPNIITQFLKMISVNDGPLLGKNPKVFPLHLFEVAANQQIPENKTLLKEMLDNGTAVPFHKRLCPGCHNVPKSKEWRAEKETQDLHVFHVGKRNGYYIHWEPIFIGTHGDPLYDERLSWEGKSDKMTQGYALCVLDYDFLILDNVFLVHKPGIKVYKRDAKRDILSAKTNHLIKKIIFPELKALYGVRKGCAV</sequence>
<reference evidence="3 4" key="2">
    <citation type="journal article" date="2018" name="Elife">
        <title>Firefly genomes illuminate parallel origins of bioluminescence in beetles.</title>
        <authorList>
            <person name="Fallon T.R."/>
            <person name="Lower S.E."/>
            <person name="Chang C.H."/>
            <person name="Bessho-Uehara M."/>
            <person name="Martin G.J."/>
            <person name="Bewick A.J."/>
            <person name="Behringer M."/>
            <person name="Debat H.J."/>
            <person name="Wong I."/>
            <person name="Day J.C."/>
            <person name="Suvorov A."/>
            <person name="Silva C.J."/>
            <person name="Stanger-Hall K.F."/>
            <person name="Hall D.W."/>
            <person name="Schmitz R.J."/>
            <person name="Nelson D.R."/>
            <person name="Lewis S.M."/>
            <person name="Shigenobu S."/>
            <person name="Bybee S.M."/>
            <person name="Larracuente A.M."/>
            <person name="Oba Y."/>
            <person name="Weng J.K."/>
        </authorList>
    </citation>
    <scope>NUCLEOTIDE SEQUENCE [LARGE SCALE GENOMIC DNA]</scope>
    <source>
        <strain evidence="3">1611_PpyrPB1</strain>
        <tissue evidence="3">Whole body</tissue>
    </source>
</reference>
<protein>
    <recommendedName>
        <fullName evidence="5">N-acetyllactosaminide beta-1,3-N-acetylglucosaminyltransferase</fullName>
    </recommendedName>
</protein>
<dbReference type="OrthoDB" id="9974378at2759"/>
<dbReference type="Proteomes" id="UP000327044">
    <property type="component" value="Unassembled WGS sequence"/>
</dbReference>
<evidence type="ECO:0000313" key="4">
    <source>
        <dbReference type="Proteomes" id="UP000327044"/>
    </source>
</evidence>
<dbReference type="InParanoid" id="A0A1Y1L1L6"/>
<dbReference type="PANTHER" id="PTHR47412:SF1">
    <property type="entry name" value="FI01434P-RELATED"/>
    <property type="match status" value="1"/>
</dbReference>
<reference evidence="2" key="1">
    <citation type="journal article" date="2016" name="Sci. Rep.">
        <title>Molecular characterization of firefly nuptial gifts: a multi-omics approach sheds light on postcopulatory sexual selection.</title>
        <authorList>
            <person name="Al-Wathiqui N."/>
            <person name="Fallon T.R."/>
            <person name="South A."/>
            <person name="Weng J.K."/>
            <person name="Lewis S.M."/>
        </authorList>
    </citation>
    <scope>NUCLEOTIDE SEQUENCE</scope>
</reference>
<evidence type="ECO:0000313" key="2">
    <source>
        <dbReference type="EMBL" id="JAV65496.1"/>
    </source>
</evidence>
<dbReference type="PANTHER" id="PTHR47412">
    <property type="entry name" value="FI01434P-RELATED"/>
    <property type="match status" value="1"/>
</dbReference>
<gene>
    <name evidence="3" type="ORF">PPYR_15721</name>
</gene>
<keyword evidence="1" id="KW-0472">Membrane</keyword>
<dbReference type="AlphaFoldDB" id="A0A1Y1L1L6"/>
<evidence type="ECO:0000256" key="1">
    <source>
        <dbReference type="SAM" id="Phobius"/>
    </source>
</evidence>
<accession>A0A1Y1L1L6</accession>
<evidence type="ECO:0000313" key="3">
    <source>
        <dbReference type="EMBL" id="KAB0789975.1"/>
    </source>
</evidence>
<keyword evidence="4" id="KW-1185">Reference proteome</keyword>
<organism evidence="2">
    <name type="scientific">Photinus pyralis</name>
    <name type="common">Common eastern firefly</name>
    <name type="synonym">Lampyris pyralis</name>
    <dbReference type="NCBI Taxonomy" id="7054"/>
    <lineage>
        <taxon>Eukaryota</taxon>
        <taxon>Metazoa</taxon>
        <taxon>Ecdysozoa</taxon>
        <taxon>Arthropoda</taxon>
        <taxon>Hexapoda</taxon>
        <taxon>Insecta</taxon>
        <taxon>Pterygota</taxon>
        <taxon>Neoptera</taxon>
        <taxon>Endopterygota</taxon>
        <taxon>Coleoptera</taxon>
        <taxon>Polyphaga</taxon>
        <taxon>Elateriformia</taxon>
        <taxon>Elateroidea</taxon>
        <taxon>Lampyridae</taxon>
        <taxon>Lampyrinae</taxon>
        <taxon>Photinus</taxon>
    </lineage>
</organism>
<dbReference type="FunCoup" id="A0A1Y1L1L6">
    <property type="interactions" value="190"/>
</dbReference>
<keyword evidence="1" id="KW-0812">Transmembrane</keyword>
<dbReference type="Pfam" id="PF13896">
    <property type="entry name" value="Glyco_transf_49"/>
    <property type="match status" value="1"/>
</dbReference>
<dbReference type="EMBL" id="VVIM01002117">
    <property type="protein sequence ID" value="KAB0789975.1"/>
    <property type="molecule type" value="Genomic_DNA"/>
</dbReference>
<keyword evidence="1" id="KW-1133">Transmembrane helix</keyword>
<evidence type="ECO:0008006" key="5">
    <source>
        <dbReference type="Google" id="ProtNLM"/>
    </source>
</evidence>
<feature type="transmembrane region" description="Helical" evidence="1">
    <location>
        <begin position="7"/>
        <end position="26"/>
    </location>
</feature>
<proteinExistence type="predicted"/>
<reference evidence="3" key="3">
    <citation type="submission" date="2019-08" db="EMBL/GenBank/DDBJ databases">
        <authorList>
            <consortium name="Photinus pyralis genome working group"/>
            <person name="Fallon T.R."/>
            <person name="Sander Lower S.E."/>
            <person name="Weng J.-K."/>
        </authorList>
    </citation>
    <scope>NUCLEOTIDE SEQUENCE</scope>
    <source>
        <strain evidence="3">1611_PpyrPB1</strain>
        <tissue evidence="3">Whole body</tissue>
    </source>
</reference>